<dbReference type="Proteomes" id="UP000659698">
    <property type="component" value="Unassembled WGS sequence"/>
</dbReference>
<dbReference type="GO" id="GO:0016787">
    <property type="term" value="F:hydrolase activity"/>
    <property type="evidence" value="ECO:0007669"/>
    <property type="project" value="UniProtKB-KW"/>
</dbReference>
<dbReference type="InterPro" id="IPR029058">
    <property type="entry name" value="AB_hydrolase_fold"/>
</dbReference>
<dbReference type="SUPFAM" id="SSF53474">
    <property type="entry name" value="alpha/beta-Hydrolases"/>
    <property type="match status" value="1"/>
</dbReference>
<dbReference type="PRINTS" id="PR00412">
    <property type="entry name" value="EPOXHYDRLASE"/>
</dbReference>
<dbReference type="InterPro" id="IPR000639">
    <property type="entry name" value="Epox_hydrolase-like"/>
</dbReference>
<dbReference type="PANTHER" id="PTHR43329">
    <property type="entry name" value="EPOXIDE HYDROLASE"/>
    <property type="match status" value="1"/>
</dbReference>
<protein>
    <submittedName>
        <fullName evidence="3">Alpha/beta hydrolase</fullName>
    </submittedName>
</protein>
<proteinExistence type="predicted"/>
<feature type="domain" description="AB hydrolase-1" evidence="2">
    <location>
        <begin position="27"/>
        <end position="269"/>
    </location>
</feature>
<dbReference type="EMBL" id="JACOAF010000019">
    <property type="protein sequence ID" value="MBC3539353.1"/>
    <property type="molecule type" value="Genomic_DNA"/>
</dbReference>
<evidence type="ECO:0000256" key="1">
    <source>
        <dbReference type="ARBA" id="ARBA00022801"/>
    </source>
</evidence>
<dbReference type="PRINTS" id="PR00111">
    <property type="entry name" value="ABHYDROLASE"/>
</dbReference>
<organism evidence="3 4">
    <name type="scientific">Rufibacter sediminis</name>
    <dbReference type="NCBI Taxonomy" id="2762756"/>
    <lineage>
        <taxon>Bacteria</taxon>
        <taxon>Pseudomonadati</taxon>
        <taxon>Bacteroidota</taxon>
        <taxon>Cytophagia</taxon>
        <taxon>Cytophagales</taxon>
        <taxon>Hymenobacteraceae</taxon>
        <taxon>Rufibacter</taxon>
    </lineage>
</organism>
<keyword evidence="1 3" id="KW-0378">Hydrolase</keyword>
<name>A0ABR6VQ90_9BACT</name>
<evidence type="ECO:0000313" key="4">
    <source>
        <dbReference type="Proteomes" id="UP000659698"/>
    </source>
</evidence>
<accession>A0ABR6VQ90</accession>
<dbReference type="RefSeq" id="WP_186634874.1">
    <property type="nucleotide sequence ID" value="NZ_JACOAF010000019.1"/>
</dbReference>
<dbReference type="InterPro" id="IPR000073">
    <property type="entry name" value="AB_hydrolase_1"/>
</dbReference>
<gene>
    <name evidence="3" type="ORF">H7U12_06645</name>
</gene>
<keyword evidence="4" id="KW-1185">Reference proteome</keyword>
<comment type="caution">
    <text evidence="3">The sequence shown here is derived from an EMBL/GenBank/DDBJ whole genome shotgun (WGS) entry which is preliminary data.</text>
</comment>
<sequence length="283" mass="32693">METRTTFYRTNGVRLHVAEAGYANEKVILFLHGFPEFWYGWKKQLQFFAENGWRAVAPDQRGYNLSSKPEELAAYTIDQLTRDIVELIPQISAGKVVLVGHDWGGAVAWNLALQHPELLEKLIILNMPHPRVMHQHLTQNPRQMLRSWYTGFFQIPWFPEIASSAFDFHLLESTMTGSALPNTFTPADIKAYKEAWAQPNALTTMINWYPAYKQHPIKAPRPVKVPTLMIWGKQDPFLDTELARPSIEQCAKGQLILLGEPTHWLHHEQPERINRLMLDFLVE</sequence>
<dbReference type="Pfam" id="PF00561">
    <property type="entry name" value="Abhydrolase_1"/>
    <property type="match status" value="1"/>
</dbReference>
<reference evidence="3 4" key="1">
    <citation type="journal article" date="2019" name="Int. J. Syst. Evol. Microbiol.">
        <title>Rufibacter sediminis sp. nov., isolated from freshwater lake sediment.</title>
        <authorList>
            <person name="Qu J.H."/>
            <person name="Zhang L.J."/>
            <person name="Fu Y.H."/>
            <person name="Li H.F."/>
        </authorList>
    </citation>
    <scope>NUCLEOTIDE SEQUENCE [LARGE SCALE GENOMIC DNA]</scope>
    <source>
        <strain evidence="3 4">H-1</strain>
    </source>
</reference>
<dbReference type="Gene3D" id="3.40.50.1820">
    <property type="entry name" value="alpha/beta hydrolase"/>
    <property type="match status" value="1"/>
</dbReference>
<evidence type="ECO:0000259" key="2">
    <source>
        <dbReference type="Pfam" id="PF00561"/>
    </source>
</evidence>
<evidence type="ECO:0000313" key="3">
    <source>
        <dbReference type="EMBL" id="MBC3539353.1"/>
    </source>
</evidence>